<dbReference type="AlphaFoldDB" id="A0A6C0IG87"/>
<reference evidence="1" key="1">
    <citation type="journal article" date="2020" name="Nature">
        <title>Giant virus diversity and host interactions through global metagenomics.</title>
        <authorList>
            <person name="Schulz F."/>
            <person name="Roux S."/>
            <person name="Paez-Espino D."/>
            <person name="Jungbluth S."/>
            <person name="Walsh D.A."/>
            <person name="Denef V.J."/>
            <person name="McMahon K.D."/>
            <person name="Konstantinidis K.T."/>
            <person name="Eloe-Fadrosh E.A."/>
            <person name="Kyrpides N.C."/>
            <person name="Woyke T."/>
        </authorList>
    </citation>
    <scope>NUCLEOTIDE SEQUENCE</scope>
    <source>
        <strain evidence="1">GVMAG-M-3300023184-88</strain>
    </source>
</reference>
<name>A0A6C0IG87_9ZZZZ</name>
<dbReference type="EMBL" id="MN740182">
    <property type="protein sequence ID" value="QHT92208.1"/>
    <property type="molecule type" value="Genomic_DNA"/>
</dbReference>
<organism evidence="1">
    <name type="scientific">viral metagenome</name>
    <dbReference type="NCBI Taxonomy" id="1070528"/>
    <lineage>
        <taxon>unclassified sequences</taxon>
        <taxon>metagenomes</taxon>
        <taxon>organismal metagenomes</taxon>
    </lineage>
</organism>
<proteinExistence type="predicted"/>
<protein>
    <submittedName>
        <fullName evidence="1">Uncharacterized protein</fullName>
    </submittedName>
</protein>
<evidence type="ECO:0000313" key="1">
    <source>
        <dbReference type="EMBL" id="QHT92208.1"/>
    </source>
</evidence>
<sequence>MNTLYVFFIFLPAIYACIQSRYPVYVCTHMGTDYYSPCMSDIASNWVLVDNRCPIKSVYYTAECTDNVASLTNITAQVKIGYHRAWWAHRIRPMIDVPKTAGAYQSINHSIGVKQDLLCIRDKYIRPSV</sequence>
<accession>A0A6C0IG87</accession>